<dbReference type="Proteomes" id="UP001642540">
    <property type="component" value="Unassembled WGS sequence"/>
</dbReference>
<accession>A0ABP1RYS9</accession>
<evidence type="ECO:0000313" key="3">
    <source>
        <dbReference type="Proteomes" id="UP001642540"/>
    </source>
</evidence>
<gene>
    <name evidence="2" type="ORF">ODALV1_LOCUS27692</name>
</gene>
<feature type="region of interest" description="Disordered" evidence="1">
    <location>
        <begin position="66"/>
        <end position="125"/>
    </location>
</feature>
<comment type="caution">
    <text evidence="2">The sequence shown here is derived from an EMBL/GenBank/DDBJ whole genome shotgun (WGS) entry which is preliminary data.</text>
</comment>
<protein>
    <submittedName>
        <fullName evidence="2">Uncharacterized protein</fullName>
    </submittedName>
</protein>
<feature type="region of interest" description="Disordered" evidence="1">
    <location>
        <begin position="10"/>
        <end position="36"/>
    </location>
</feature>
<organism evidence="2 3">
    <name type="scientific">Orchesella dallaii</name>
    <dbReference type="NCBI Taxonomy" id="48710"/>
    <lineage>
        <taxon>Eukaryota</taxon>
        <taxon>Metazoa</taxon>
        <taxon>Ecdysozoa</taxon>
        <taxon>Arthropoda</taxon>
        <taxon>Hexapoda</taxon>
        <taxon>Collembola</taxon>
        <taxon>Entomobryomorpha</taxon>
        <taxon>Entomobryoidea</taxon>
        <taxon>Orchesellidae</taxon>
        <taxon>Orchesellinae</taxon>
        <taxon>Orchesella</taxon>
    </lineage>
</organism>
<reference evidence="2 3" key="1">
    <citation type="submission" date="2024-08" db="EMBL/GenBank/DDBJ databases">
        <authorList>
            <person name="Cucini C."/>
            <person name="Frati F."/>
        </authorList>
    </citation>
    <scope>NUCLEOTIDE SEQUENCE [LARGE SCALE GENOMIC DNA]</scope>
</reference>
<keyword evidence="3" id="KW-1185">Reference proteome</keyword>
<feature type="compositionally biased region" description="Low complexity" evidence="1">
    <location>
        <begin position="16"/>
        <end position="33"/>
    </location>
</feature>
<evidence type="ECO:0000313" key="2">
    <source>
        <dbReference type="EMBL" id="CAL8139120.1"/>
    </source>
</evidence>
<dbReference type="EMBL" id="CAXLJM020000124">
    <property type="protein sequence ID" value="CAL8139120.1"/>
    <property type="molecule type" value="Genomic_DNA"/>
</dbReference>
<feature type="compositionally biased region" description="Polar residues" evidence="1">
    <location>
        <begin position="77"/>
        <end position="87"/>
    </location>
</feature>
<proteinExistence type="predicted"/>
<feature type="compositionally biased region" description="Polar residues" evidence="1">
    <location>
        <begin position="97"/>
        <end position="113"/>
    </location>
</feature>
<evidence type="ECO:0000256" key="1">
    <source>
        <dbReference type="SAM" id="MobiDB-lite"/>
    </source>
</evidence>
<name>A0ABP1RYS9_9HEXA</name>
<sequence length="173" mass="18366">MLAQVRVIFHTEHKSTSSSLPQSPYSNSQSPPTHLLMLSFYTPPQTKNAGSGPFTIARAKTNATSTAVLVPHPTPTPQRETSTATTRQHIKLLPPAQKNNARPNTPQKVTSASAVPPPPQTKNASSGLLTIARAKTNATSTAVSTSSNTNSTKGNLNCHYSTTYKIATSSTKE</sequence>